<accession>A0ABW6SBZ8</accession>
<dbReference type="RefSeq" id="WP_040831368.1">
    <property type="nucleotide sequence ID" value="NZ_JBIAQY010000014.1"/>
</dbReference>
<comment type="caution">
    <text evidence="6">The sequence shown here is derived from an EMBL/GenBank/DDBJ whole genome shotgun (WGS) entry which is preliminary data.</text>
</comment>
<feature type="domain" description="Rieske" evidence="5">
    <location>
        <begin position="11"/>
        <end position="107"/>
    </location>
</feature>
<dbReference type="SUPFAM" id="SSF50022">
    <property type="entry name" value="ISP domain"/>
    <property type="match status" value="1"/>
</dbReference>
<protein>
    <submittedName>
        <fullName evidence="6">Non-heme iron oxygenase ferredoxin subunit</fullName>
    </submittedName>
</protein>
<dbReference type="PANTHER" id="PTHR21496:SF23">
    <property type="entry name" value="3-PHENYLPROPIONATE_CINNAMIC ACID DIOXYGENASE FERREDOXIN SUBUNIT"/>
    <property type="match status" value="1"/>
</dbReference>
<evidence type="ECO:0000256" key="3">
    <source>
        <dbReference type="ARBA" id="ARBA00023004"/>
    </source>
</evidence>
<evidence type="ECO:0000256" key="1">
    <source>
        <dbReference type="ARBA" id="ARBA00022714"/>
    </source>
</evidence>
<evidence type="ECO:0000259" key="5">
    <source>
        <dbReference type="PROSITE" id="PS51296"/>
    </source>
</evidence>
<keyword evidence="3" id="KW-0408">Iron</keyword>
<dbReference type="Pfam" id="PF00355">
    <property type="entry name" value="Rieske"/>
    <property type="match status" value="1"/>
</dbReference>
<dbReference type="InterPro" id="IPR017941">
    <property type="entry name" value="Rieske_2Fe-2S"/>
</dbReference>
<dbReference type="Gene3D" id="2.102.10.10">
    <property type="entry name" value="Rieske [2Fe-2S] iron-sulphur domain"/>
    <property type="match status" value="1"/>
</dbReference>
<evidence type="ECO:0000313" key="7">
    <source>
        <dbReference type="Proteomes" id="UP001601992"/>
    </source>
</evidence>
<evidence type="ECO:0000256" key="4">
    <source>
        <dbReference type="ARBA" id="ARBA00023014"/>
    </source>
</evidence>
<evidence type="ECO:0000313" key="6">
    <source>
        <dbReference type="EMBL" id="MFF3572721.1"/>
    </source>
</evidence>
<keyword evidence="2" id="KW-0479">Metal-binding</keyword>
<sequence>MGNNTSSTERVFACEVDDLEDGDSMSVRADGEPVAVYRIGDDFYATSDTCTHEQWSLGEEGDLDGFEITCTLHNARFDVRSGKALCFPATVDLVRYSTIVEGGKVYVAAVERAA</sequence>
<name>A0ABW6SBZ8_9NOCA</name>
<dbReference type="PROSITE" id="PS51296">
    <property type="entry name" value="RIESKE"/>
    <property type="match status" value="1"/>
</dbReference>
<organism evidence="6 7">
    <name type="scientific">Nocardia jiangxiensis</name>
    <dbReference type="NCBI Taxonomy" id="282685"/>
    <lineage>
        <taxon>Bacteria</taxon>
        <taxon>Bacillati</taxon>
        <taxon>Actinomycetota</taxon>
        <taxon>Actinomycetes</taxon>
        <taxon>Mycobacteriales</taxon>
        <taxon>Nocardiaceae</taxon>
        <taxon>Nocardia</taxon>
    </lineage>
</organism>
<dbReference type="PANTHER" id="PTHR21496">
    <property type="entry name" value="FERREDOXIN-RELATED"/>
    <property type="match status" value="1"/>
</dbReference>
<keyword evidence="4" id="KW-0411">Iron-sulfur</keyword>
<dbReference type="InterPro" id="IPR036922">
    <property type="entry name" value="Rieske_2Fe-2S_sf"/>
</dbReference>
<dbReference type="CDD" id="cd03528">
    <property type="entry name" value="Rieske_RO_ferredoxin"/>
    <property type="match status" value="1"/>
</dbReference>
<proteinExistence type="predicted"/>
<reference evidence="6 7" key="1">
    <citation type="submission" date="2024-10" db="EMBL/GenBank/DDBJ databases">
        <title>The Natural Products Discovery Center: Release of the First 8490 Sequenced Strains for Exploring Actinobacteria Biosynthetic Diversity.</title>
        <authorList>
            <person name="Kalkreuter E."/>
            <person name="Kautsar S.A."/>
            <person name="Yang D."/>
            <person name="Bader C.D."/>
            <person name="Teijaro C.N."/>
            <person name="Fluegel L."/>
            <person name="Davis C.M."/>
            <person name="Simpson J.R."/>
            <person name="Lauterbach L."/>
            <person name="Steele A.D."/>
            <person name="Gui C."/>
            <person name="Meng S."/>
            <person name="Li G."/>
            <person name="Viehrig K."/>
            <person name="Ye F."/>
            <person name="Su P."/>
            <person name="Kiefer A.F."/>
            <person name="Nichols A."/>
            <person name="Cepeda A.J."/>
            <person name="Yan W."/>
            <person name="Fan B."/>
            <person name="Jiang Y."/>
            <person name="Adhikari A."/>
            <person name="Zheng C.-J."/>
            <person name="Schuster L."/>
            <person name="Cowan T.M."/>
            <person name="Smanski M.J."/>
            <person name="Chevrette M.G."/>
            <person name="De Carvalho L.P.S."/>
            <person name="Shen B."/>
        </authorList>
    </citation>
    <scope>NUCLEOTIDE SEQUENCE [LARGE SCALE GENOMIC DNA]</scope>
    <source>
        <strain evidence="6 7">NPDC002593</strain>
    </source>
</reference>
<dbReference type="EMBL" id="JBIAQY010000014">
    <property type="protein sequence ID" value="MFF3572721.1"/>
    <property type="molecule type" value="Genomic_DNA"/>
</dbReference>
<gene>
    <name evidence="6" type="ORF">ACFYXQ_33625</name>
</gene>
<keyword evidence="1" id="KW-0001">2Fe-2S</keyword>
<evidence type="ECO:0000256" key="2">
    <source>
        <dbReference type="ARBA" id="ARBA00022723"/>
    </source>
</evidence>
<keyword evidence="7" id="KW-1185">Reference proteome</keyword>
<dbReference type="Proteomes" id="UP001601992">
    <property type="component" value="Unassembled WGS sequence"/>
</dbReference>